<keyword evidence="3 9" id="KW-0436">Ligase</keyword>
<dbReference type="SMART" id="SM01230">
    <property type="entry name" value="Gln-synt_C"/>
    <property type="match status" value="1"/>
</dbReference>
<protein>
    <recommendedName>
        <fullName evidence="2 9">Glutamine synthetase</fullName>
        <ecNumber evidence="2 9">6.3.1.2</ecNumber>
    </recommendedName>
</protein>
<reference evidence="13" key="1">
    <citation type="journal article" date="2019" name="Nat. Commun.">
        <title>Expansion of phycobilisome linker gene families in mesophilic red algae.</title>
        <authorList>
            <person name="Lee J."/>
            <person name="Kim D."/>
            <person name="Bhattacharya D."/>
            <person name="Yoon H.S."/>
        </authorList>
    </citation>
    <scope>NUCLEOTIDE SEQUENCE [LARGE SCALE GENOMIC DNA]</scope>
    <source>
        <strain evidence="13">CCMP 1328</strain>
    </source>
</reference>
<dbReference type="EMBL" id="VRMN01000004">
    <property type="protein sequence ID" value="KAA8494869.1"/>
    <property type="molecule type" value="Genomic_DNA"/>
</dbReference>
<dbReference type="PROSITE" id="PS00180">
    <property type="entry name" value="GLNA_1"/>
    <property type="match status" value="1"/>
</dbReference>
<evidence type="ECO:0000256" key="4">
    <source>
        <dbReference type="ARBA" id="ARBA00022741"/>
    </source>
</evidence>
<dbReference type="FunFam" id="3.30.590.10:FF:000004">
    <property type="entry name" value="Glutamine synthetase"/>
    <property type="match status" value="1"/>
</dbReference>
<evidence type="ECO:0000256" key="8">
    <source>
        <dbReference type="RuleBase" id="RU000384"/>
    </source>
</evidence>
<dbReference type="SUPFAM" id="SSF54368">
    <property type="entry name" value="Glutamine synthetase, N-terminal domain"/>
    <property type="match status" value="1"/>
</dbReference>
<keyword evidence="5 9" id="KW-0067">ATP-binding</keyword>
<dbReference type="Pfam" id="PF00120">
    <property type="entry name" value="Gln-synt_C"/>
    <property type="match status" value="1"/>
</dbReference>
<comment type="catalytic activity">
    <reaction evidence="6 9">
        <text>L-glutamate + NH4(+) + ATP = L-glutamine + ADP + phosphate + H(+)</text>
        <dbReference type="Rhea" id="RHEA:16169"/>
        <dbReference type="ChEBI" id="CHEBI:15378"/>
        <dbReference type="ChEBI" id="CHEBI:28938"/>
        <dbReference type="ChEBI" id="CHEBI:29985"/>
        <dbReference type="ChEBI" id="CHEBI:30616"/>
        <dbReference type="ChEBI" id="CHEBI:43474"/>
        <dbReference type="ChEBI" id="CHEBI:58359"/>
        <dbReference type="ChEBI" id="CHEBI:456216"/>
        <dbReference type="EC" id="6.3.1.2"/>
    </reaction>
</comment>
<dbReference type="Gene3D" id="3.30.590.10">
    <property type="entry name" value="Glutamine synthetase/guanido kinase, catalytic domain"/>
    <property type="match status" value="1"/>
</dbReference>
<dbReference type="GO" id="GO:0004356">
    <property type="term" value="F:glutamine synthetase activity"/>
    <property type="evidence" value="ECO:0007669"/>
    <property type="project" value="UniProtKB-EC"/>
</dbReference>
<dbReference type="OrthoDB" id="1936100at2759"/>
<evidence type="ECO:0000256" key="2">
    <source>
        <dbReference type="ARBA" id="ARBA00012937"/>
    </source>
</evidence>
<dbReference type="PROSITE" id="PS51986">
    <property type="entry name" value="GS_BETA_GRASP"/>
    <property type="match status" value="1"/>
</dbReference>
<evidence type="ECO:0000313" key="12">
    <source>
        <dbReference type="EMBL" id="KAA8494869.1"/>
    </source>
</evidence>
<evidence type="ECO:0000256" key="5">
    <source>
        <dbReference type="ARBA" id="ARBA00022840"/>
    </source>
</evidence>
<dbReference type="GO" id="GO:0005524">
    <property type="term" value="F:ATP binding"/>
    <property type="evidence" value="ECO:0007669"/>
    <property type="project" value="UniProtKB-KW"/>
</dbReference>
<dbReference type="EC" id="6.3.1.2" evidence="2 9"/>
<evidence type="ECO:0000256" key="9">
    <source>
        <dbReference type="RuleBase" id="RU004356"/>
    </source>
</evidence>
<dbReference type="OMA" id="DRRPNAN"/>
<dbReference type="PANTHER" id="PTHR20852">
    <property type="entry name" value="GLUTAMINE SYNTHETASE"/>
    <property type="match status" value="1"/>
</dbReference>
<evidence type="ECO:0000256" key="1">
    <source>
        <dbReference type="ARBA" id="ARBA00009897"/>
    </source>
</evidence>
<sequence>MAAFVGAGAAVMTPAVRAAMCVPRGAARAGAGRAAAAPLSMKVENIGRELYDQKLKDKYEKLDLGGQIFAEYVWLGGRAAQMVDGVPVCMDPLDIRSKTKVLSSAPKSVADLPLWNYDGSSTEQAPGTDSEVMLKPQAIFKDPFRGGNNILVLCDTYTPAGTPLPSNMRYPAAQIFDKHKDLVPWFGIEQEYTLLGLDGHPLGWPKQGYPAPQGPYYCGNGATRIYGRELAEAHAAACLYAGIKLSGVNAEVMMSQWEYQVGPCEGIESGDHIWMSRYIMSRMSEEYGIKVSLDVKPMPGEWNGAGCHTNFSTKPMREEGGYEIIKKVMENFAKKHEEHIKVYGFDNDKRLTGACETAPITKFSWGVANRGASVRIPRTTEAENKGYFEDRRPGSNICPYAVTLKIMETSLV</sequence>
<keyword evidence="13" id="KW-1185">Reference proteome</keyword>
<evidence type="ECO:0000259" key="11">
    <source>
        <dbReference type="PROSITE" id="PS51987"/>
    </source>
</evidence>
<proteinExistence type="inferred from homology"/>
<feature type="domain" description="GS catalytic" evidence="11">
    <location>
        <begin position="168"/>
        <end position="412"/>
    </location>
</feature>
<dbReference type="PROSITE" id="PS51987">
    <property type="entry name" value="GS_CATALYTIC"/>
    <property type="match status" value="1"/>
</dbReference>
<accession>A0A5J4YTP0</accession>
<evidence type="ECO:0000256" key="7">
    <source>
        <dbReference type="PROSITE-ProRule" id="PRU01330"/>
    </source>
</evidence>
<dbReference type="InterPro" id="IPR036651">
    <property type="entry name" value="Gln_synt_N_sf"/>
</dbReference>
<evidence type="ECO:0000259" key="10">
    <source>
        <dbReference type="PROSITE" id="PS51986"/>
    </source>
</evidence>
<dbReference type="InterPro" id="IPR008146">
    <property type="entry name" value="Gln_synth_cat_dom"/>
</dbReference>
<dbReference type="SUPFAM" id="SSF55931">
    <property type="entry name" value="Glutamine synthetase/guanido kinase"/>
    <property type="match status" value="1"/>
</dbReference>
<dbReference type="GO" id="GO:0006542">
    <property type="term" value="P:glutamine biosynthetic process"/>
    <property type="evidence" value="ECO:0007669"/>
    <property type="project" value="InterPro"/>
</dbReference>
<dbReference type="PROSITE" id="PS00181">
    <property type="entry name" value="GLNA_ATP"/>
    <property type="match status" value="1"/>
</dbReference>
<comment type="caution">
    <text evidence="12">The sequence shown here is derived from an EMBL/GenBank/DDBJ whole genome shotgun (WGS) entry which is preliminary data.</text>
</comment>
<dbReference type="AlphaFoldDB" id="A0A5J4YTP0"/>
<feature type="domain" description="GS beta-grasp" evidence="10">
    <location>
        <begin position="81"/>
        <end position="161"/>
    </location>
</feature>
<dbReference type="Gene3D" id="3.10.20.70">
    <property type="entry name" value="Glutamine synthetase, N-terminal domain"/>
    <property type="match status" value="1"/>
</dbReference>
<organism evidence="12 13">
    <name type="scientific">Porphyridium purpureum</name>
    <name type="common">Red alga</name>
    <name type="synonym">Porphyridium cruentum</name>
    <dbReference type="NCBI Taxonomy" id="35688"/>
    <lineage>
        <taxon>Eukaryota</taxon>
        <taxon>Rhodophyta</taxon>
        <taxon>Bangiophyceae</taxon>
        <taxon>Porphyridiales</taxon>
        <taxon>Porphyridiaceae</taxon>
        <taxon>Porphyridium</taxon>
    </lineage>
</organism>
<keyword evidence="4 9" id="KW-0547">Nucleotide-binding</keyword>
<dbReference type="Proteomes" id="UP000324585">
    <property type="component" value="Unassembled WGS sequence"/>
</dbReference>
<dbReference type="InterPro" id="IPR050292">
    <property type="entry name" value="Glutamine_Synthetase"/>
</dbReference>
<dbReference type="InterPro" id="IPR008147">
    <property type="entry name" value="Gln_synt_N"/>
</dbReference>
<name>A0A5J4YTP0_PORPP</name>
<dbReference type="InterPro" id="IPR027303">
    <property type="entry name" value="Gln_synth_gly_rich_site"/>
</dbReference>
<comment type="similarity">
    <text evidence="1 7 8">Belongs to the glutamine synthetase family.</text>
</comment>
<dbReference type="GO" id="GO:0005737">
    <property type="term" value="C:cytoplasm"/>
    <property type="evidence" value="ECO:0007669"/>
    <property type="project" value="TreeGrafter"/>
</dbReference>
<dbReference type="InterPro" id="IPR014746">
    <property type="entry name" value="Gln_synth/guanido_kin_cat_dom"/>
</dbReference>
<dbReference type="InterPro" id="IPR027302">
    <property type="entry name" value="Gln_synth_N_conserv_site"/>
</dbReference>
<dbReference type="PANTHER" id="PTHR20852:SF57">
    <property type="entry name" value="GLUTAMINE SYNTHETASE 2 CYTOPLASMIC"/>
    <property type="match status" value="1"/>
</dbReference>
<evidence type="ECO:0000313" key="13">
    <source>
        <dbReference type="Proteomes" id="UP000324585"/>
    </source>
</evidence>
<evidence type="ECO:0000256" key="3">
    <source>
        <dbReference type="ARBA" id="ARBA00022598"/>
    </source>
</evidence>
<evidence type="ECO:0000256" key="6">
    <source>
        <dbReference type="ARBA" id="ARBA00049436"/>
    </source>
</evidence>
<gene>
    <name evidence="12" type="ORF">FVE85_3110</name>
</gene>